<feature type="non-terminal residue" evidence="1">
    <location>
        <position position="1"/>
    </location>
</feature>
<dbReference type="Gene3D" id="3.40.50.1820">
    <property type="entry name" value="alpha/beta hydrolase"/>
    <property type="match status" value="1"/>
</dbReference>
<accession>A0ABX5IJP3</accession>
<protein>
    <submittedName>
        <fullName evidence="1">Carboxylesterase</fullName>
    </submittedName>
</protein>
<dbReference type="SUPFAM" id="SSF53474">
    <property type="entry name" value="alpha/beta-Hydrolases"/>
    <property type="match status" value="1"/>
</dbReference>
<proteinExistence type="predicted"/>
<name>A0ABX5IJP3_9STAP</name>
<evidence type="ECO:0000313" key="1">
    <source>
        <dbReference type="EMBL" id="PTI57384.1"/>
    </source>
</evidence>
<evidence type="ECO:0000313" key="2">
    <source>
        <dbReference type="Proteomes" id="UP000240859"/>
    </source>
</evidence>
<comment type="caution">
    <text evidence="1">The sequence shown here is derived from an EMBL/GenBank/DDBJ whole genome shotgun (WGS) entry which is preliminary data.</text>
</comment>
<reference evidence="1 2" key="1">
    <citation type="journal article" date="2016" name="Front. Microbiol.">
        <title>Comprehensive Phylogenetic Analysis of Bovine Non-aureus Staphylococci Species Based on Whole-Genome Sequencing.</title>
        <authorList>
            <person name="Naushad S."/>
            <person name="Barkema H.W."/>
            <person name="Luby C."/>
            <person name="Condas L.A."/>
            <person name="Nobrega D.B."/>
            <person name="Carson D.A."/>
            <person name="De Buck J."/>
        </authorList>
    </citation>
    <scope>NUCLEOTIDE SEQUENCE [LARGE SCALE GENOMIC DNA]</scope>
    <source>
        <strain evidence="1 2">SNUC 1084</strain>
    </source>
</reference>
<organism evidence="1 2">
    <name type="scientific">Staphylococcus succinus</name>
    <dbReference type="NCBI Taxonomy" id="61015"/>
    <lineage>
        <taxon>Bacteria</taxon>
        <taxon>Bacillati</taxon>
        <taxon>Bacillota</taxon>
        <taxon>Bacilli</taxon>
        <taxon>Bacillales</taxon>
        <taxon>Staphylococcaceae</taxon>
        <taxon>Staphylococcus</taxon>
    </lineage>
</organism>
<keyword evidence="2" id="KW-1185">Reference proteome</keyword>
<dbReference type="EMBL" id="PZFR01000486">
    <property type="protein sequence ID" value="PTI57384.1"/>
    <property type="molecule type" value="Genomic_DNA"/>
</dbReference>
<sequence length="76" mass="8454">LLYAPLYPIEITNNKDLSQMNVLLSMGENDPIVTVEDSKNVIDIFKNRGANVTELWVNSHELTQAGVQAGQKVLNQ</sequence>
<dbReference type="InterPro" id="IPR029058">
    <property type="entry name" value="AB_hydrolase_fold"/>
</dbReference>
<dbReference type="Proteomes" id="UP000240859">
    <property type="component" value="Unassembled WGS sequence"/>
</dbReference>
<gene>
    <name evidence="1" type="ORF">BU057_15395</name>
</gene>